<dbReference type="EMBL" id="PQXK01000179">
    <property type="protein sequence ID" value="TGO34859.1"/>
    <property type="molecule type" value="Genomic_DNA"/>
</dbReference>
<organism evidence="2 3">
    <name type="scientific">Botrytis hyacinthi</name>
    <dbReference type="NCBI Taxonomy" id="278943"/>
    <lineage>
        <taxon>Eukaryota</taxon>
        <taxon>Fungi</taxon>
        <taxon>Dikarya</taxon>
        <taxon>Ascomycota</taxon>
        <taxon>Pezizomycotina</taxon>
        <taxon>Leotiomycetes</taxon>
        <taxon>Helotiales</taxon>
        <taxon>Sclerotiniaceae</taxon>
        <taxon>Botrytis</taxon>
    </lineage>
</organism>
<gene>
    <name evidence="2" type="ORF">BHYA_0179g00160</name>
</gene>
<accession>A0A4Z1GI74</accession>
<keyword evidence="3" id="KW-1185">Reference proteome</keyword>
<name>A0A4Z1GI74_9HELO</name>
<reference evidence="2 3" key="1">
    <citation type="submission" date="2017-12" db="EMBL/GenBank/DDBJ databases">
        <title>Comparative genomics of Botrytis spp.</title>
        <authorList>
            <person name="Valero-Jimenez C.A."/>
            <person name="Tapia P."/>
            <person name="Veloso J."/>
            <person name="Silva-Moreno E."/>
            <person name="Staats M."/>
            <person name="Valdes J.H."/>
            <person name="Van Kan J.A.L."/>
        </authorList>
    </citation>
    <scope>NUCLEOTIDE SEQUENCE [LARGE SCALE GENOMIC DNA]</scope>
    <source>
        <strain evidence="2 3">Bh0001</strain>
    </source>
</reference>
<feature type="chain" id="PRO_5021228254" evidence="1">
    <location>
        <begin position="30"/>
        <end position="90"/>
    </location>
</feature>
<protein>
    <submittedName>
        <fullName evidence="2">Uncharacterized protein</fullName>
    </submittedName>
</protein>
<evidence type="ECO:0000256" key="1">
    <source>
        <dbReference type="SAM" id="SignalP"/>
    </source>
</evidence>
<keyword evidence="1" id="KW-0732">Signal</keyword>
<proteinExistence type="predicted"/>
<dbReference type="Proteomes" id="UP000297814">
    <property type="component" value="Unassembled WGS sequence"/>
</dbReference>
<evidence type="ECO:0000313" key="2">
    <source>
        <dbReference type="EMBL" id="TGO34859.1"/>
    </source>
</evidence>
<feature type="signal peptide" evidence="1">
    <location>
        <begin position="1"/>
        <end position="29"/>
    </location>
</feature>
<sequence>MAIRATYPNKLKWLLVISGGVLVPLCSHGDDNMECNFGSVTGFYLNMTPELFVRGETDKKIVGLVLLLNFEQDQYTEICSTKKFFFSEHG</sequence>
<evidence type="ECO:0000313" key="3">
    <source>
        <dbReference type="Proteomes" id="UP000297814"/>
    </source>
</evidence>
<dbReference type="AlphaFoldDB" id="A0A4Z1GI74"/>
<comment type="caution">
    <text evidence="2">The sequence shown here is derived from an EMBL/GenBank/DDBJ whole genome shotgun (WGS) entry which is preliminary data.</text>
</comment>